<dbReference type="RefSeq" id="WP_031390019.1">
    <property type="nucleotide sequence ID" value="NZ_JPNB01000001.1"/>
</dbReference>
<evidence type="ECO:0000313" key="6">
    <source>
        <dbReference type="EMBL" id="TCL58540.1"/>
    </source>
</evidence>
<proteinExistence type="inferred from homology"/>
<dbReference type="SMART" id="SM00382">
    <property type="entry name" value="AAA"/>
    <property type="match status" value="1"/>
</dbReference>
<dbReference type="EMBL" id="SLUO01000006">
    <property type="protein sequence ID" value="TCL58540.1"/>
    <property type="molecule type" value="Genomic_DNA"/>
</dbReference>
<keyword evidence="2" id="KW-0813">Transport</keyword>
<evidence type="ECO:0000313" key="7">
    <source>
        <dbReference type="Proteomes" id="UP000295718"/>
    </source>
</evidence>
<keyword evidence="7" id="KW-1185">Reference proteome</keyword>
<keyword evidence="4 6" id="KW-0067">ATP-binding</keyword>
<evidence type="ECO:0000256" key="1">
    <source>
        <dbReference type="ARBA" id="ARBA00005417"/>
    </source>
</evidence>
<dbReference type="InterPro" id="IPR027417">
    <property type="entry name" value="P-loop_NTPase"/>
</dbReference>
<dbReference type="OrthoDB" id="9804819at2"/>
<accession>A0A4R1QZV4</accession>
<dbReference type="InterPro" id="IPR003593">
    <property type="entry name" value="AAA+_ATPase"/>
</dbReference>
<gene>
    <name evidence="6" type="ORF">EDD76_106193</name>
</gene>
<name>A0A4R1QZV4_9FIRM</name>
<dbReference type="Proteomes" id="UP000295718">
    <property type="component" value="Unassembled WGS sequence"/>
</dbReference>
<comment type="similarity">
    <text evidence="1">Belongs to the ABC transporter superfamily.</text>
</comment>
<protein>
    <submittedName>
        <fullName evidence="6">ABC-2 type transport system ATP-binding protein</fullName>
    </submittedName>
</protein>
<dbReference type="GO" id="GO:0005524">
    <property type="term" value="F:ATP binding"/>
    <property type="evidence" value="ECO:0007669"/>
    <property type="project" value="UniProtKB-KW"/>
</dbReference>
<dbReference type="InterPro" id="IPR050763">
    <property type="entry name" value="ABC_transporter_ATP-binding"/>
</dbReference>
<dbReference type="SUPFAM" id="SSF52540">
    <property type="entry name" value="P-loop containing nucleoside triphosphate hydrolases"/>
    <property type="match status" value="1"/>
</dbReference>
<organism evidence="6 7">
    <name type="scientific">Kineothrix alysoides</name>
    <dbReference type="NCBI Taxonomy" id="1469948"/>
    <lineage>
        <taxon>Bacteria</taxon>
        <taxon>Bacillati</taxon>
        <taxon>Bacillota</taxon>
        <taxon>Clostridia</taxon>
        <taxon>Lachnospirales</taxon>
        <taxon>Lachnospiraceae</taxon>
        <taxon>Kineothrix</taxon>
    </lineage>
</organism>
<dbReference type="AlphaFoldDB" id="A0A4R1QZV4"/>
<evidence type="ECO:0000256" key="4">
    <source>
        <dbReference type="ARBA" id="ARBA00022840"/>
    </source>
</evidence>
<evidence type="ECO:0000256" key="2">
    <source>
        <dbReference type="ARBA" id="ARBA00022448"/>
    </source>
</evidence>
<comment type="caution">
    <text evidence="6">The sequence shown here is derived from an EMBL/GenBank/DDBJ whole genome shotgun (WGS) entry which is preliminary data.</text>
</comment>
<dbReference type="PANTHER" id="PTHR42711">
    <property type="entry name" value="ABC TRANSPORTER ATP-BINDING PROTEIN"/>
    <property type="match status" value="1"/>
</dbReference>
<dbReference type="STRING" id="1469948.GCA_000732725_01297"/>
<dbReference type="Pfam" id="PF00005">
    <property type="entry name" value="ABC_tran"/>
    <property type="match status" value="1"/>
</dbReference>
<dbReference type="InterPro" id="IPR003439">
    <property type="entry name" value="ABC_transporter-like_ATP-bd"/>
</dbReference>
<dbReference type="PROSITE" id="PS50893">
    <property type="entry name" value="ABC_TRANSPORTER_2"/>
    <property type="match status" value="1"/>
</dbReference>
<keyword evidence="3" id="KW-0547">Nucleotide-binding</keyword>
<reference evidence="6 7" key="1">
    <citation type="submission" date="2019-03" db="EMBL/GenBank/DDBJ databases">
        <title>Genomic Encyclopedia of Type Strains, Phase IV (KMG-IV): sequencing the most valuable type-strain genomes for metagenomic binning, comparative biology and taxonomic classification.</title>
        <authorList>
            <person name="Goeker M."/>
        </authorList>
    </citation>
    <scope>NUCLEOTIDE SEQUENCE [LARGE SCALE GENOMIC DNA]</scope>
    <source>
        <strain evidence="6 7">DSM 100556</strain>
    </source>
</reference>
<dbReference type="Gene3D" id="3.40.50.300">
    <property type="entry name" value="P-loop containing nucleotide triphosphate hydrolases"/>
    <property type="match status" value="1"/>
</dbReference>
<evidence type="ECO:0000259" key="5">
    <source>
        <dbReference type="PROSITE" id="PS50893"/>
    </source>
</evidence>
<dbReference type="CDD" id="cd03230">
    <property type="entry name" value="ABC_DR_subfamily_A"/>
    <property type="match status" value="1"/>
</dbReference>
<evidence type="ECO:0000256" key="3">
    <source>
        <dbReference type="ARBA" id="ARBA00022741"/>
    </source>
</evidence>
<dbReference type="GO" id="GO:0016887">
    <property type="term" value="F:ATP hydrolysis activity"/>
    <property type="evidence" value="ECO:0007669"/>
    <property type="project" value="InterPro"/>
</dbReference>
<sequence>MSYAIQINRLKKNYGDHTVLKELNFDVKKGEIFALLGVNGAGKTTALECIESLRKYDSGSIVVNGRMGIQLQSASLPDHIKPMEAVRLFAKWNKTNIDYSMLEALGINELKKKMYTDMSTGQKRRLHLALALISNPDIVFLDEPTAGLDVEGRISLHDQIRKLKERGKTIILASHDMAEVESLCDRIAILNDGNIVFMGTVAELTSKIRKRYTLHIKTEQGDKSFESDNIGNTMLTLLEDFKQRGINVLDIKIDKGTLEQHFIDIARGNSK</sequence>
<dbReference type="PANTHER" id="PTHR42711:SF5">
    <property type="entry name" value="ABC TRANSPORTER ATP-BINDING PROTEIN NATA"/>
    <property type="match status" value="1"/>
</dbReference>
<feature type="domain" description="ABC transporter" evidence="5">
    <location>
        <begin position="5"/>
        <end position="217"/>
    </location>
</feature>